<dbReference type="EMBL" id="CCYD01003101">
    <property type="protein sequence ID" value="CEG49855.1"/>
    <property type="molecule type" value="Genomic_DNA"/>
</dbReference>
<reference evidence="3" key="1">
    <citation type="submission" date="2014-09" db="EMBL/GenBank/DDBJ databases">
        <authorList>
            <person name="Sharma Rahul"/>
            <person name="Thines Marco"/>
        </authorList>
    </citation>
    <scope>NUCLEOTIDE SEQUENCE [LARGE SCALE GENOMIC DNA]</scope>
</reference>
<dbReference type="InterPro" id="IPR047250">
    <property type="entry name" value="BRCT_p53bp1-like_rpt2"/>
</dbReference>
<evidence type="ECO:0000313" key="2">
    <source>
        <dbReference type="EMBL" id="CEG49855.1"/>
    </source>
</evidence>
<evidence type="ECO:0000256" key="1">
    <source>
        <dbReference type="SAM" id="MobiDB-lite"/>
    </source>
</evidence>
<dbReference type="OMA" id="RANTIVH"/>
<name>A0A0P1B703_PLAHL</name>
<accession>A0A0P1B703</accession>
<dbReference type="Gene3D" id="3.40.50.10190">
    <property type="entry name" value="BRCT domain"/>
    <property type="match status" value="1"/>
</dbReference>
<dbReference type="Proteomes" id="UP000054928">
    <property type="component" value="Unassembled WGS sequence"/>
</dbReference>
<sequence length="885" mass="99043">MESPRPTDRCELSDVSFPRPDSPLQLPNDNFVESQQCSADPGAFVGFHVPSRSKQVEVKEKKRTLKLVLDLDATTERNTIGGSFRFNSRSTDNLFNELLADSTQDEESAIEKEEKEVPLVQSNMKKFRNNFDSSQPTMLMSLELAWRDRKREGASARKEEREDSLTKYSEYSEDLAPRIFHETISTSVDDGDSGEVTKRCDANNSNKETDDEEIECTQTLEEDEMTGSYERVSDGEVETEVYPYSDAGTLPFGACSSLIDDVDKKTSEKEDSGHDQMHKKHDMLLEKNSQQNCEDEVPCYDISQDCLTPRVNLHRPGKPGSADECEDEQDECVPTQPAQIGTESEIVGESSSPSRENLEINDDQMTHHDIAEVDPQTRAIRSLEFSFTAPESQDHKAHTSASLASEGTPAAKRVTAIFKGNRLIPFESSISPVYQPSPPSVNKASDPENPIVSFDTQLIVKKNNESLMFSDEAENAKKEKPFNGFSESSKQMAYTPKGYKRKRDYHSPGSLAPSNESTLGDPQTPRPSARRSSRSNQSTPSSTSHVRTRTRTLTPVPSQRAYASRSRTLFKYKFEFCLTGFVKNSEESLKELIEGHGGKVPERYQDVLYKDNSKAVVIATPVSWRKRKFMQAVACGIPVGTKCPLAIPLQLEGLSVILQKNCDKANLMAFILKACGADAVYEDLSKNRDVDIDMVLCDEYTPTCRYFKKKRHIPVKDFQWVTECMILQKILDPEDSSFEPQHVGSDDVLAATAAIGDSDNSTLKLYTGELVMADISGGAADHYLLFDVCEILSIHVNGRKEEGSQSKQKGNKLCDVILKVGILRREPYHPELSKSPVKVVDISFSQVKRRVVAISKAAFRKLKYKDESIFYLEDDGEIDNPEHAC</sequence>
<dbReference type="SUPFAM" id="SSF52113">
    <property type="entry name" value="BRCT domain"/>
    <property type="match status" value="1"/>
</dbReference>
<feature type="compositionally biased region" description="Low complexity" evidence="1">
    <location>
        <begin position="534"/>
        <end position="545"/>
    </location>
</feature>
<feature type="compositionally biased region" description="Polar residues" evidence="1">
    <location>
        <begin position="512"/>
        <end position="521"/>
    </location>
</feature>
<dbReference type="CDD" id="cd17724">
    <property type="entry name" value="BRCT_p53bp1_rpt2"/>
    <property type="match status" value="1"/>
</dbReference>
<dbReference type="STRING" id="4781.A0A0P1B703"/>
<feature type="compositionally biased region" description="Basic and acidic residues" evidence="1">
    <location>
        <begin position="1"/>
        <end position="12"/>
    </location>
</feature>
<dbReference type="GeneID" id="36402651"/>
<feature type="region of interest" description="Disordered" evidence="1">
    <location>
        <begin position="1"/>
        <end position="22"/>
    </location>
</feature>
<feature type="region of interest" description="Disordered" evidence="1">
    <location>
        <begin position="429"/>
        <end position="449"/>
    </location>
</feature>
<feature type="region of interest" description="Disordered" evidence="1">
    <location>
        <begin position="186"/>
        <end position="215"/>
    </location>
</feature>
<evidence type="ECO:0000313" key="3">
    <source>
        <dbReference type="Proteomes" id="UP000054928"/>
    </source>
</evidence>
<dbReference type="InterPro" id="IPR036420">
    <property type="entry name" value="BRCT_dom_sf"/>
</dbReference>
<organism evidence="2 3">
    <name type="scientific">Plasmopara halstedii</name>
    <name type="common">Downy mildew of sunflower</name>
    <dbReference type="NCBI Taxonomy" id="4781"/>
    <lineage>
        <taxon>Eukaryota</taxon>
        <taxon>Sar</taxon>
        <taxon>Stramenopiles</taxon>
        <taxon>Oomycota</taxon>
        <taxon>Peronosporomycetes</taxon>
        <taxon>Peronosporales</taxon>
        <taxon>Peronosporaceae</taxon>
        <taxon>Plasmopara</taxon>
    </lineage>
</organism>
<protein>
    <submittedName>
        <fullName evidence="2">BRCT domain</fullName>
    </submittedName>
</protein>
<dbReference type="AlphaFoldDB" id="A0A0P1B703"/>
<keyword evidence="3" id="KW-1185">Reference proteome</keyword>
<dbReference type="OrthoDB" id="129353at2759"/>
<dbReference type="RefSeq" id="XP_024586224.1">
    <property type="nucleotide sequence ID" value="XM_024721090.1"/>
</dbReference>
<feature type="region of interest" description="Disordered" evidence="1">
    <location>
        <begin position="497"/>
        <end position="560"/>
    </location>
</feature>
<proteinExistence type="predicted"/>